<keyword evidence="2" id="KW-1185">Reference proteome</keyword>
<name>A0ABN7VJK1_GIGMA</name>
<accession>A0ABN7VJK1</accession>
<comment type="caution">
    <text evidence="1">The sequence shown here is derived from an EMBL/GenBank/DDBJ whole genome shotgun (WGS) entry which is preliminary data.</text>
</comment>
<evidence type="ECO:0000313" key="2">
    <source>
        <dbReference type="Proteomes" id="UP000789901"/>
    </source>
</evidence>
<dbReference type="Proteomes" id="UP000789901">
    <property type="component" value="Unassembled WGS sequence"/>
</dbReference>
<proteinExistence type="predicted"/>
<feature type="non-terminal residue" evidence="1">
    <location>
        <position position="181"/>
    </location>
</feature>
<reference evidence="1 2" key="1">
    <citation type="submission" date="2021-06" db="EMBL/GenBank/DDBJ databases">
        <authorList>
            <person name="Kallberg Y."/>
            <person name="Tangrot J."/>
            <person name="Rosling A."/>
        </authorList>
    </citation>
    <scope>NUCLEOTIDE SEQUENCE [LARGE SCALE GENOMIC DNA]</scope>
    <source>
        <strain evidence="1 2">120-4 pot B 10/14</strain>
    </source>
</reference>
<protein>
    <submittedName>
        <fullName evidence="1">12028_t:CDS:1</fullName>
    </submittedName>
</protein>
<organism evidence="1 2">
    <name type="scientific">Gigaspora margarita</name>
    <dbReference type="NCBI Taxonomy" id="4874"/>
    <lineage>
        <taxon>Eukaryota</taxon>
        <taxon>Fungi</taxon>
        <taxon>Fungi incertae sedis</taxon>
        <taxon>Mucoromycota</taxon>
        <taxon>Glomeromycotina</taxon>
        <taxon>Glomeromycetes</taxon>
        <taxon>Diversisporales</taxon>
        <taxon>Gigasporaceae</taxon>
        <taxon>Gigaspora</taxon>
    </lineage>
</organism>
<evidence type="ECO:0000313" key="1">
    <source>
        <dbReference type="EMBL" id="CAG8773482.1"/>
    </source>
</evidence>
<gene>
    <name evidence="1" type="ORF">GMARGA_LOCUS18800</name>
</gene>
<sequence>MHKALMLMNKLISKIRNLKPLATSASIILEVDEIRKQVIDLTEVEIERIETEDMQRKQDKNSNKTIFSKLTRKNLTKMEYWDEWSEYYEERKDIPEGTYRNLMKEIDSTTATTCQNFYESINNDKLGWSSLKSMLQQLQIVVATNLSILIVRPVFLTPKSTIVLMHLINTIHDLGKTIEQA</sequence>
<dbReference type="EMBL" id="CAJVQB010015264">
    <property type="protein sequence ID" value="CAG8773482.1"/>
    <property type="molecule type" value="Genomic_DNA"/>
</dbReference>